<comment type="caution">
    <text evidence="3">The sequence shown here is derived from an EMBL/GenBank/DDBJ whole genome shotgun (WGS) entry which is preliminary data.</text>
</comment>
<evidence type="ECO:0000256" key="2">
    <source>
        <dbReference type="SAM" id="MobiDB-lite"/>
    </source>
</evidence>
<dbReference type="RefSeq" id="WP_106215065.1">
    <property type="nucleotide sequence ID" value="NZ_PVTL01000012.1"/>
</dbReference>
<reference evidence="3 4" key="1">
    <citation type="submission" date="2018-03" db="EMBL/GenBank/DDBJ databases">
        <title>Genomic Encyclopedia of Type Strains, Phase III (KMG-III): the genomes of soil and plant-associated and newly described type strains.</title>
        <authorList>
            <person name="Whitman W."/>
        </authorList>
    </citation>
    <scope>NUCLEOTIDE SEQUENCE [LARGE SCALE GENOMIC DNA]</scope>
    <source>
        <strain evidence="3 4">CGMCC 1.12484</strain>
    </source>
</reference>
<evidence type="ECO:0000313" key="4">
    <source>
        <dbReference type="Proteomes" id="UP000237983"/>
    </source>
</evidence>
<comment type="similarity">
    <text evidence="1">Belongs to the asp23 family.</text>
</comment>
<dbReference type="AlphaFoldDB" id="A0A2T0V3D7"/>
<organism evidence="3 4">
    <name type="scientific">Glaciihabitans tibetensis</name>
    <dbReference type="NCBI Taxonomy" id="1266600"/>
    <lineage>
        <taxon>Bacteria</taxon>
        <taxon>Bacillati</taxon>
        <taxon>Actinomycetota</taxon>
        <taxon>Actinomycetes</taxon>
        <taxon>Micrococcales</taxon>
        <taxon>Microbacteriaceae</taxon>
        <taxon>Glaciihabitans</taxon>
    </lineage>
</organism>
<dbReference type="EMBL" id="PVTL01000012">
    <property type="protein sequence ID" value="PRY64696.1"/>
    <property type="molecule type" value="Genomic_DNA"/>
</dbReference>
<evidence type="ECO:0000256" key="1">
    <source>
        <dbReference type="ARBA" id="ARBA00005721"/>
    </source>
</evidence>
<accession>A0A2T0V3D7</accession>
<dbReference type="Proteomes" id="UP000237983">
    <property type="component" value="Unassembled WGS sequence"/>
</dbReference>
<sequence length="202" mass="21740">MTDVEPTGLDPEDLDGHTMDELSDYLDAGRRPRDESIESSPGCRIALDALARLRSESWAMLEGEALPDSTRNHAWIKTVLANISRESRAGRAIPISHPEPDVQLRMTEGSVRGLIRAAGDAVGGALIGKVDLEGDVSVPGEDITVSVTASVPYGENLTELAQRIRESIAAELLTHTELNVTAVNVTVDDIHTARTAPPEETR</sequence>
<dbReference type="OrthoDB" id="4953969at2"/>
<dbReference type="InterPro" id="IPR005531">
    <property type="entry name" value="Asp23"/>
</dbReference>
<protein>
    <submittedName>
        <fullName evidence="3">Cell envelope-related Asp23 family protein</fullName>
    </submittedName>
</protein>
<proteinExistence type="inferred from homology"/>
<gene>
    <name evidence="3" type="ORF">B0I08_11281</name>
</gene>
<feature type="region of interest" description="Disordered" evidence="2">
    <location>
        <begin position="1"/>
        <end position="21"/>
    </location>
</feature>
<name>A0A2T0V3D7_9MICO</name>
<dbReference type="Pfam" id="PF03780">
    <property type="entry name" value="Asp23"/>
    <property type="match status" value="1"/>
</dbReference>
<keyword evidence="4" id="KW-1185">Reference proteome</keyword>
<evidence type="ECO:0000313" key="3">
    <source>
        <dbReference type="EMBL" id="PRY64696.1"/>
    </source>
</evidence>